<dbReference type="Proteomes" id="UP000441358">
    <property type="component" value="Unassembled WGS sequence"/>
</dbReference>
<evidence type="ECO:0000313" key="4">
    <source>
        <dbReference type="Proteomes" id="UP000441358"/>
    </source>
</evidence>
<evidence type="ECO:0000313" key="3">
    <source>
        <dbReference type="EMBL" id="QJE30660.1"/>
    </source>
</evidence>
<evidence type="ECO:0000313" key="2">
    <source>
        <dbReference type="EMBL" id="MRZ52096.1"/>
    </source>
</evidence>
<sequence length="98" mass="11471">MVCKCLIEPYTVIGSKILQTMSRSRKKTPASTIACCKSQKKDKQMCNRLFRSKSKQYIRVGKEPPCRLREVMNVWNFAGDGKVYWGYDWQGVEKLMRK</sequence>
<accession>A0A7K0GW14</accession>
<evidence type="ECO:0000313" key="6">
    <source>
        <dbReference type="Proteomes" id="UP000501982"/>
    </source>
</evidence>
<reference evidence="3 6" key="2">
    <citation type="submission" date="2020-04" db="EMBL/GenBank/DDBJ databases">
        <title>Complete Genomes and Methylome analysis of CBBP consortium that reverse antibiotic-induced susceptibility to vancomycin-resistant Enterococcus faecium infection.</title>
        <authorList>
            <person name="Fomenkov A."/>
            <person name="Zhang Z."/>
            <person name="Pamer E."/>
            <person name="Roberts R.J."/>
        </authorList>
    </citation>
    <scope>NUCLEOTIDE SEQUENCE [LARGE SCALE GENOMIC DNA]</scope>
    <source>
        <strain evidence="6">CBBP</strain>
        <strain evidence="3">CBBP-1</strain>
    </source>
</reference>
<reference evidence="4 5" key="1">
    <citation type="journal article" date="2019" name="Nat. Med.">
        <title>A library of human gut bacterial isolates paired with longitudinal multiomics data enables mechanistic microbiome research.</title>
        <authorList>
            <person name="Poyet M."/>
            <person name="Groussin M."/>
            <person name="Gibbons S.M."/>
            <person name="Avila-Pacheco J."/>
            <person name="Jiang X."/>
            <person name="Kearney S.M."/>
            <person name="Perrotta A.R."/>
            <person name="Berdy B."/>
            <person name="Zhao S."/>
            <person name="Lieberman T.D."/>
            <person name="Swanson P.K."/>
            <person name="Smith M."/>
            <person name="Roesemann S."/>
            <person name="Alexander J.E."/>
            <person name="Rich S.A."/>
            <person name="Livny J."/>
            <person name="Vlamakis H."/>
            <person name="Clish C."/>
            <person name="Bullock K."/>
            <person name="Deik A."/>
            <person name="Scott J."/>
            <person name="Pierce K.A."/>
            <person name="Xavier R.J."/>
            <person name="Alm E.J."/>
        </authorList>
    </citation>
    <scope>NUCLEOTIDE SEQUENCE [LARGE SCALE GENOMIC DNA]</scope>
    <source>
        <strain evidence="2 4">BIOML-A32</strain>
        <strain evidence="1 5">BIOML-A9</strain>
    </source>
</reference>
<dbReference type="OMA" id="STIACCK"/>
<dbReference type="EMBL" id="CP051672">
    <property type="protein sequence ID" value="QJE30660.1"/>
    <property type="molecule type" value="Genomic_DNA"/>
</dbReference>
<organism evidence="1 5">
    <name type="scientific">Parabacteroides distasonis</name>
    <dbReference type="NCBI Taxonomy" id="823"/>
    <lineage>
        <taxon>Bacteria</taxon>
        <taxon>Pseudomonadati</taxon>
        <taxon>Bacteroidota</taxon>
        <taxon>Bacteroidia</taxon>
        <taxon>Bacteroidales</taxon>
        <taxon>Tannerellaceae</taxon>
        <taxon>Parabacteroides</taxon>
    </lineage>
</organism>
<name>A0A7K0GW14_PARDI</name>
<dbReference type="EMBL" id="WKMY01000006">
    <property type="protein sequence ID" value="MRY93814.1"/>
    <property type="molecule type" value="Genomic_DNA"/>
</dbReference>
<evidence type="ECO:0000313" key="5">
    <source>
        <dbReference type="Proteomes" id="UP000461276"/>
    </source>
</evidence>
<evidence type="ECO:0000313" key="1">
    <source>
        <dbReference type="EMBL" id="MRY93814.1"/>
    </source>
</evidence>
<dbReference type="EMBL" id="WKMC01000015">
    <property type="protein sequence ID" value="MRZ52096.1"/>
    <property type="molecule type" value="Genomic_DNA"/>
</dbReference>
<dbReference type="Proteomes" id="UP000501982">
    <property type="component" value="Chromosome"/>
</dbReference>
<gene>
    <name evidence="2" type="ORF">GKD66_18050</name>
    <name evidence="1" type="ORF">GKD67_11360</name>
    <name evidence="3" type="ORF">HHO38_21340</name>
</gene>
<protein>
    <submittedName>
        <fullName evidence="1">Uncharacterized protein</fullName>
    </submittedName>
</protein>
<dbReference type="AlphaFoldDB" id="A0A7K0GW14"/>
<dbReference type="Proteomes" id="UP000461276">
    <property type="component" value="Unassembled WGS sequence"/>
</dbReference>
<proteinExistence type="predicted"/>